<organism evidence="1 2">
    <name type="scientific">Ferrovibrio xuzhouensis</name>
    <dbReference type="NCBI Taxonomy" id="1576914"/>
    <lineage>
        <taxon>Bacteria</taxon>
        <taxon>Pseudomonadati</taxon>
        <taxon>Pseudomonadota</taxon>
        <taxon>Alphaproteobacteria</taxon>
        <taxon>Rhodospirillales</taxon>
        <taxon>Rhodospirillaceae</taxon>
        <taxon>Ferrovibrio</taxon>
    </lineage>
</organism>
<reference evidence="2" key="1">
    <citation type="journal article" date="2019" name="Int. J. Syst. Evol. Microbiol.">
        <title>The Global Catalogue of Microorganisms (GCM) 10K type strain sequencing project: providing services to taxonomists for standard genome sequencing and annotation.</title>
        <authorList>
            <consortium name="The Broad Institute Genomics Platform"/>
            <consortium name="The Broad Institute Genome Sequencing Center for Infectious Disease"/>
            <person name="Wu L."/>
            <person name="Ma J."/>
        </authorList>
    </citation>
    <scope>NUCLEOTIDE SEQUENCE [LARGE SCALE GENOMIC DNA]</scope>
    <source>
        <strain evidence="2">KCTC 42182</strain>
    </source>
</reference>
<evidence type="ECO:0000313" key="2">
    <source>
        <dbReference type="Proteomes" id="UP001595711"/>
    </source>
</evidence>
<gene>
    <name evidence="1" type="ORF">ACFOOQ_04055</name>
</gene>
<dbReference type="Proteomes" id="UP001595711">
    <property type="component" value="Unassembled WGS sequence"/>
</dbReference>
<evidence type="ECO:0000313" key="1">
    <source>
        <dbReference type="EMBL" id="MFC3674704.1"/>
    </source>
</evidence>
<dbReference type="EMBL" id="JBHRYJ010000001">
    <property type="protein sequence ID" value="MFC3674704.1"/>
    <property type="molecule type" value="Genomic_DNA"/>
</dbReference>
<dbReference type="InterPro" id="IPR011051">
    <property type="entry name" value="RmlC_Cupin_sf"/>
</dbReference>
<evidence type="ECO:0008006" key="3">
    <source>
        <dbReference type="Google" id="ProtNLM"/>
    </source>
</evidence>
<dbReference type="RefSeq" id="WP_379722080.1">
    <property type="nucleotide sequence ID" value="NZ_JBHRYJ010000001.1"/>
</dbReference>
<dbReference type="SUPFAM" id="SSF51182">
    <property type="entry name" value="RmlC-like cupins"/>
    <property type="match status" value="1"/>
</dbReference>
<protein>
    <recommendedName>
        <fullName evidence="3">Cysteine dioxygenase type I</fullName>
    </recommendedName>
</protein>
<keyword evidence="2" id="KW-1185">Reference proteome</keyword>
<proteinExistence type="predicted"/>
<comment type="caution">
    <text evidence="1">The sequence shown here is derived from an EMBL/GenBank/DDBJ whole genome shotgun (WGS) entry which is preliminary data.</text>
</comment>
<accession>A0ABV7VC55</accession>
<name>A0ABV7VC55_9PROT</name>
<sequence length="160" mass="18544">MKLPDRFITALHKRLETVSASRDPDIIIGGNDKPYLKRWYVIPRNRWLNVYLHQFLRSDDDRALHDHPWVNCSILLANEYTEVLPTIGATTTSRILRPGSVVFRRPRAAHRVLLHAGPAVTLFLTGPRIREWGFWCPQGWRHWEDFTAGHRGEIVGKGCE</sequence>